<keyword evidence="2" id="KW-0645">Protease</keyword>
<comment type="similarity">
    <text evidence="1 5">Belongs to the peptidase S8 family.</text>
</comment>
<dbReference type="InterPro" id="IPR036852">
    <property type="entry name" value="Peptidase_S8/S53_dom_sf"/>
</dbReference>
<evidence type="ECO:0000256" key="4">
    <source>
        <dbReference type="ARBA" id="ARBA00022825"/>
    </source>
</evidence>
<evidence type="ECO:0000313" key="7">
    <source>
        <dbReference type="EMBL" id="KAF2185919.1"/>
    </source>
</evidence>
<sequence length="129" mass="14343">IDKSGHGTHVAGIILQFAPDAELYVARVFEHDLTSKLEEEEVINRIVKAIDYATNVWKVNIISMSFGFRQNIDSIYEALRRANLQKVVIFAAASNDGNRLRVAFPARCRDLVICMNSTDGSGGKSVYNP</sequence>
<dbReference type="PANTHER" id="PTHR43806">
    <property type="entry name" value="PEPTIDASE S8"/>
    <property type="match status" value="1"/>
</dbReference>
<reference evidence="7" key="1">
    <citation type="journal article" date="2020" name="Stud. Mycol.">
        <title>101 Dothideomycetes genomes: a test case for predicting lifestyles and emergence of pathogens.</title>
        <authorList>
            <person name="Haridas S."/>
            <person name="Albert R."/>
            <person name="Binder M."/>
            <person name="Bloem J."/>
            <person name="Labutti K."/>
            <person name="Salamov A."/>
            <person name="Andreopoulos B."/>
            <person name="Baker S."/>
            <person name="Barry K."/>
            <person name="Bills G."/>
            <person name="Bluhm B."/>
            <person name="Cannon C."/>
            <person name="Castanera R."/>
            <person name="Culley D."/>
            <person name="Daum C."/>
            <person name="Ezra D."/>
            <person name="Gonzalez J."/>
            <person name="Henrissat B."/>
            <person name="Kuo A."/>
            <person name="Liang C."/>
            <person name="Lipzen A."/>
            <person name="Lutzoni F."/>
            <person name="Magnuson J."/>
            <person name="Mondo S."/>
            <person name="Nolan M."/>
            <person name="Ohm R."/>
            <person name="Pangilinan J."/>
            <person name="Park H.-J."/>
            <person name="Ramirez L."/>
            <person name="Alfaro M."/>
            <person name="Sun H."/>
            <person name="Tritt A."/>
            <person name="Yoshinaga Y."/>
            <person name="Zwiers L.-H."/>
            <person name="Turgeon B."/>
            <person name="Goodwin S."/>
            <person name="Spatafora J."/>
            <person name="Crous P."/>
            <person name="Grigoriev I."/>
        </authorList>
    </citation>
    <scope>NUCLEOTIDE SEQUENCE</scope>
    <source>
        <strain evidence="7">CBS 207.26</strain>
    </source>
</reference>
<comment type="caution">
    <text evidence="5">Lacks conserved residue(s) required for the propagation of feature annotation.</text>
</comment>
<feature type="domain" description="Peptidase S8/S53" evidence="6">
    <location>
        <begin position="2"/>
        <end position="117"/>
    </location>
</feature>
<evidence type="ECO:0000256" key="2">
    <source>
        <dbReference type="ARBA" id="ARBA00022670"/>
    </source>
</evidence>
<protein>
    <submittedName>
        <fullName evidence="7">Subtilisin-like protein</fullName>
    </submittedName>
</protein>
<keyword evidence="4" id="KW-0720">Serine protease</keyword>
<dbReference type="GO" id="GO:0006508">
    <property type="term" value="P:proteolysis"/>
    <property type="evidence" value="ECO:0007669"/>
    <property type="project" value="UniProtKB-KW"/>
</dbReference>
<dbReference type="SUPFAM" id="SSF52743">
    <property type="entry name" value="Subtilisin-like"/>
    <property type="match status" value="1"/>
</dbReference>
<gene>
    <name evidence="7" type="ORF">K469DRAFT_529993</name>
</gene>
<feature type="non-terminal residue" evidence="7">
    <location>
        <position position="129"/>
    </location>
</feature>
<evidence type="ECO:0000313" key="8">
    <source>
        <dbReference type="Proteomes" id="UP000800200"/>
    </source>
</evidence>
<dbReference type="Proteomes" id="UP000800200">
    <property type="component" value="Unassembled WGS sequence"/>
</dbReference>
<name>A0A6A6E5R7_9PEZI</name>
<feature type="non-terminal residue" evidence="7">
    <location>
        <position position="1"/>
    </location>
</feature>
<evidence type="ECO:0000256" key="1">
    <source>
        <dbReference type="ARBA" id="ARBA00011073"/>
    </source>
</evidence>
<dbReference type="Gene3D" id="3.40.50.200">
    <property type="entry name" value="Peptidase S8/S53 domain"/>
    <property type="match status" value="1"/>
</dbReference>
<dbReference type="PANTHER" id="PTHR43806:SF11">
    <property type="entry name" value="CEREVISIN-RELATED"/>
    <property type="match status" value="1"/>
</dbReference>
<dbReference type="InterPro" id="IPR050131">
    <property type="entry name" value="Peptidase_S8_subtilisin-like"/>
</dbReference>
<proteinExistence type="inferred from homology"/>
<evidence type="ECO:0000259" key="6">
    <source>
        <dbReference type="Pfam" id="PF00082"/>
    </source>
</evidence>
<keyword evidence="8" id="KW-1185">Reference proteome</keyword>
<dbReference type="PROSITE" id="PS51892">
    <property type="entry name" value="SUBTILASE"/>
    <property type="match status" value="1"/>
</dbReference>
<dbReference type="GO" id="GO:0004252">
    <property type="term" value="F:serine-type endopeptidase activity"/>
    <property type="evidence" value="ECO:0007669"/>
    <property type="project" value="InterPro"/>
</dbReference>
<keyword evidence="3" id="KW-0378">Hydrolase</keyword>
<dbReference type="InterPro" id="IPR000209">
    <property type="entry name" value="Peptidase_S8/S53_dom"/>
</dbReference>
<accession>A0A6A6E5R7</accession>
<organism evidence="7 8">
    <name type="scientific">Zopfia rhizophila CBS 207.26</name>
    <dbReference type="NCBI Taxonomy" id="1314779"/>
    <lineage>
        <taxon>Eukaryota</taxon>
        <taxon>Fungi</taxon>
        <taxon>Dikarya</taxon>
        <taxon>Ascomycota</taxon>
        <taxon>Pezizomycotina</taxon>
        <taxon>Dothideomycetes</taxon>
        <taxon>Dothideomycetes incertae sedis</taxon>
        <taxon>Zopfiaceae</taxon>
        <taxon>Zopfia</taxon>
    </lineage>
</organism>
<evidence type="ECO:0000256" key="5">
    <source>
        <dbReference type="PROSITE-ProRule" id="PRU01240"/>
    </source>
</evidence>
<evidence type="ECO:0000256" key="3">
    <source>
        <dbReference type="ARBA" id="ARBA00022801"/>
    </source>
</evidence>
<dbReference type="OrthoDB" id="206201at2759"/>
<dbReference type="Pfam" id="PF00082">
    <property type="entry name" value="Peptidase_S8"/>
    <property type="match status" value="1"/>
</dbReference>
<dbReference type="EMBL" id="ML994632">
    <property type="protein sequence ID" value="KAF2185919.1"/>
    <property type="molecule type" value="Genomic_DNA"/>
</dbReference>
<dbReference type="AlphaFoldDB" id="A0A6A6E5R7"/>